<accession>A0A6J7I7H1</accession>
<dbReference type="PANTHER" id="PTHR11895:SF7">
    <property type="entry name" value="GLUTAMYL-TRNA(GLN) AMIDOTRANSFERASE SUBUNIT A, MITOCHONDRIAL"/>
    <property type="match status" value="1"/>
</dbReference>
<dbReference type="Pfam" id="PF01425">
    <property type="entry name" value="Amidase"/>
    <property type="match status" value="1"/>
</dbReference>
<reference evidence="2" key="1">
    <citation type="submission" date="2020-05" db="EMBL/GenBank/DDBJ databases">
        <authorList>
            <person name="Chiriac C."/>
            <person name="Salcher M."/>
            <person name="Ghai R."/>
            <person name="Kavagutti S V."/>
        </authorList>
    </citation>
    <scope>NUCLEOTIDE SEQUENCE</scope>
</reference>
<name>A0A6J7I7H1_9ZZZZ</name>
<dbReference type="NCBIfam" id="NF004815">
    <property type="entry name" value="PRK06169.1"/>
    <property type="match status" value="1"/>
</dbReference>
<gene>
    <name evidence="2" type="ORF">UFOPK3610_01705</name>
</gene>
<protein>
    <submittedName>
        <fullName evidence="2">Unannotated protein</fullName>
    </submittedName>
</protein>
<dbReference type="InterPro" id="IPR000120">
    <property type="entry name" value="Amidase"/>
</dbReference>
<dbReference type="SUPFAM" id="SSF75304">
    <property type="entry name" value="Amidase signature (AS) enzymes"/>
    <property type="match status" value="1"/>
</dbReference>
<proteinExistence type="predicted"/>
<feature type="domain" description="Amidase" evidence="1">
    <location>
        <begin position="28"/>
        <end position="452"/>
    </location>
</feature>
<dbReference type="PANTHER" id="PTHR11895">
    <property type="entry name" value="TRANSAMIDASE"/>
    <property type="match status" value="1"/>
</dbReference>
<dbReference type="EMBL" id="CAFBMR010000101">
    <property type="protein sequence ID" value="CAB4926447.1"/>
    <property type="molecule type" value="Genomic_DNA"/>
</dbReference>
<sequence>MTRESLADLSAAEMTAGYRRRIFTPLDVFEATVARIDEVNPALNAFVLLDLESAKKAAEESTTRWAAGESLGLADGIPTTVKDTMDLSGWPTRKGSLQTDPHKIAQEDAPMARRLREGGALILGKTTAPEFGWKGTSDSPFTGLTRNPWDLNRTTGGSSAGAAAAAATGMGKFNTGSDGAGSVRIPAAFTGVFTIKPTFSVIPIHPPSTGGLLSYVGPITQTVTDAAHAMSVVAKPDPRATFQTRLDERSWIDGLEAGIEGLKVAYAPTWGGFPVHSDVAERLEDAVDALERIGADVTSIAPDFTLPYFEFMAIWDSMLAQTLRHVPESEWSKSDPGLVATARRGLALSASDVIDAERARPMLMAVFHSLFSEYDVIVTPTMPTTALPVGQTLAEPWVEGQRMEHWMDWCPFTWPLNLTAHPATSIPIGFGSDGLPVGMQMIGRHYDDRLLLRAARAYEREHPFAMPDLGFTR</sequence>
<organism evidence="2">
    <name type="scientific">freshwater metagenome</name>
    <dbReference type="NCBI Taxonomy" id="449393"/>
    <lineage>
        <taxon>unclassified sequences</taxon>
        <taxon>metagenomes</taxon>
        <taxon>ecological metagenomes</taxon>
    </lineage>
</organism>
<dbReference type="Gene3D" id="3.90.1300.10">
    <property type="entry name" value="Amidase signature (AS) domain"/>
    <property type="match status" value="1"/>
</dbReference>
<dbReference type="InterPro" id="IPR036928">
    <property type="entry name" value="AS_sf"/>
</dbReference>
<dbReference type="AlphaFoldDB" id="A0A6J7I7H1"/>
<evidence type="ECO:0000259" key="1">
    <source>
        <dbReference type="Pfam" id="PF01425"/>
    </source>
</evidence>
<evidence type="ECO:0000313" key="2">
    <source>
        <dbReference type="EMBL" id="CAB4926447.1"/>
    </source>
</evidence>
<dbReference type="GO" id="GO:0003824">
    <property type="term" value="F:catalytic activity"/>
    <property type="evidence" value="ECO:0007669"/>
    <property type="project" value="InterPro"/>
</dbReference>
<dbReference type="InterPro" id="IPR023631">
    <property type="entry name" value="Amidase_dom"/>
</dbReference>